<keyword evidence="15" id="KW-0675">Receptor</keyword>
<evidence type="ECO:0000256" key="4">
    <source>
        <dbReference type="ARBA" id="ARBA00022496"/>
    </source>
</evidence>
<dbReference type="PANTHER" id="PTHR32552:SF81">
    <property type="entry name" value="TONB-DEPENDENT OUTER MEMBRANE RECEPTOR"/>
    <property type="match status" value="1"/>
</dbReference>
<dbReference type="RefSeq" id="WP_058936981.1">
    <property type="nucleotide sequence ID" value="NZ_CP013729.1"/>
</dbReference>
<dbReference type="AlphaFoldDB" id="A0A0U3E710"/>
<dbReference type="OrthoDB" id="8538693at2"/>
<keyword evidence="4" id="KW-0410">Iron transport</keyword>
<keyword evidence="6" id="KW-0732">Signal</keyword>
<evidence type="ECO:0000256" key="2">
    <source>
        <dbReference type="ARBA" id="ARBA00022448"/>
    </source>
</evidence>
<dbReference type="SUPFAM" id="SSF56935">
    <property type="entry name" value="Porins"/>
    <property type="match status" value="1"/>
</dbReference>
<dbReference type="InterPro" id="IPR010917">
    <property type="entry name" value="TonB_rcpt_CS"/>
</dbReference>
<evidence type="ECO:0000256" key="3">
    <source>
        <dbReference type="ARBA" id="ARBA00022452"/>
    </source>
</evidence>
<dbReference type="Gene3D" id="2.40.170.20">
    <property type="entry name" value="TonB-dependent receptor, beta-barrel domain"/>
    <property type="match status" value="1"/>
</dbReference>
<evidence type="ECO:0000256" key="6">
    <source>
        <dbReference type="ARBA" id="ARBA00022729"/>
    </source>
</evidence>
<dbReference type="GO" id="GO:0006826">
    <property type="term" value="P:iron ion transport"/>
    <property type="evidence" value="ECO:0007669"/>
    <property type="project" value="UniProtKB-KW"/>
</dbReference>
<accession>A0A0U3E710</accession>
<keyword evidence="16" id="KW-1185">Reference proteome</keyword>
<evidence type="ECO:0000256" key="14">
    <source>
        <dbReference type="RuleBase" id="RU003357"/>
    </source>
</evidence>
<evidence type="ECO:0000256" key="13">
    <source>
        <dbReference type="PROSITE-ProRule" id="PRU10144"/>
    </source>
</evidence>
<dbReference type="InterPro" id="IPR039426">
    <property type="entry name" value="TonB-dep_rcpt-like"/>
</dbReference>
<dbReference type="GO" id="GO:0009279">
    <property type="term" value="C:cell outer membrane"/>
    <property type="evidence" value="ECO:0007669"/>
    <property type="project" value="UniProtKB-SubCell"/>
</dbReference>
<dbReference type="EMBL" id="CP013729">
    <property type="protein sequence ID" value="ALV09157.1"/>
    <property type="molecule type" value="Genomic_DNA"/>
</dbReference>
<proteinExistence type="inferred from homology"/>
<dbReference type="PANTHER" id="PTHR32552">
    <property type="entry name" value="FERRICHROME IRON RECEPTOR-RELATED"/>
    <property type="match status" value="1"/>
</dbReference>
<comment type="subcellular location">
    <subcellularLocation>
        <location evidence="1 12">Cell outer membrane</location>
        <topology evidence="1 12">Multi-pass membrane protein</topology>
    </subcellularLocation>
</comment>
<reference evidence="15 16" key="1">
    <citation type="submission" date="2015-12" db="EMBL/GenBank/DDBJ databases">
        <title>Complete genome of Roseateles depolymerans KCTC 42856.</title>
        <authorList>
            <person name="Kim K.M."/>
        </authorList>
    </citation>
    <scope>NUCLEOTIDE SEQUENCE [LARGE SCALE GENOMIC DNA]</scope>
    <source>
        <strain evidence="15 16">KCTC 42856</strain>
    </source>
</reference>
<evidence type="ECO:0000256" key="5">
    <source>
        <dbReference type="ARBA" id="ARBA00022692"/>
    </source>
</evidence>
<keyword evidence="2 12" id="KW-0813">Transport</keyword>
<feature type="short sequence motif" description="TonB C-terminal box" evidence="13">
    <location>
        <begin position="727"/>
        <end position="744"/>
    </location>
</feature>
<keyword evidence="10 12" id="KW-0472">Membrane</keyword>
<keyword evidence="7" id="KW-0408">Iron</keyword>
<keyword evidence="5 12" id="KW-0812">Transmembrane</keyword>
<dbReference type="InterPro" id="IPR000531">
    <property type="entry name" value="Beta-barrel_TonB"/>
</dbReference>
<keyword evidence="9 14" id="KW-0798">TonB box</keyword>
<dbReference type="KEGG" id="rdp:RD2015_4718"/>
<evidence type="ECO:0000256" key="10">
    <source>
        <dbReference type="ARBA" id="ARBA00023136"/>
    </source>
</evidence>
<evidence type="ECO:0000313" key="15">
    <source>
        <dbReference type="EMBL" id="ALV09157.1"/>
    </source>
</evidence>
<dbReference type="Proteomes" id="UP000060699">
    <property type="component" value="Chromosome"/>
</dbReference>
<evidence type="ECO:0000256" key="8">
    <source>
        <dbReference type="ARBA" id="ARBA00023065"/>
    </source>
</evidence>
<evidence type="ECO:0000256" key="7">
    <source>
        <dbReference type="ARBA" id="ARBA00023004"/>
    </source>
</evidence>
<dbReference type="STRING" id="76731.RD2015_4718"/>
<dbReference type="Pfam" id="PF07715">
    <property type="entry name" value="Plug"/>
    <property type="match status" value="1"/>
</dbReference>
<dbReference type="InterPro" id="IPR012910">
    <property type="entry name" value="Plug_dom"/>
</dbReference>
<dbReference type="Pfam" id="PF00593">
    <property type="entry name" value="TonB_dep_Rec_b-barrel"/>
    <property type="match status" value="1"/>
</dbReference>
<organism evidence="15 16">
    <name type="scientific">Roseateles depolymerans</name>
    <dbReference type="NCBI Taxonomy" id="76731"/>
    <lineage>
        <taxon>Bacteria</taxon>
        <taxon>Pseudomonadati</taxon>
        <taxon>Pseudomonadota</taxon>
        <taxon>Betaproteobacteria</taxon>
        <taxon>Burkholderiales</taxon>
        <taxon>Sphaerotilaceae</taxon>
        <taxon>Roseateles</taxon>
    </lineage>
</organism>
<evidence type="ECO:0000256" key="11">
    <source>
        <dbReference type="ARBA" id="ARBA00023237"/>
    </source>
</evidence>
<keyword evidence="3 12" id="KW-1134">Transmembrane beta strand</keyword>
<keyword evidence="11 12" id="KW-0998">Cell outer membrane</keyword>
<dbReference type="PROSITE" id="PS01156">
    <property type="entry name" value="TONB_DEPENDENT_REC_2"/>
    <property type="match status" value="1"/>
</dbReference>
<dbReference type="PROSITE" id="PS52016">
    <property type="entry name" value="TONB_DEPENDENT_REC_3"/>
    <property type="match status" value="1"/>
</dbReference>
<gene>
    <name evidence="15" type="ORF">RD2015_4718</name>
</gene>
<evidence type="ECO:0000256" key="12">
    <source>
        <dbReference type="PROSITE-ProRule" id="PRU01360"/>
    </source>
</evidence>
<dbReference type="PATRIC" id="fig|76731.3.peg.4834"/>
<sequence length="744" mass="82258" precursor="true">MTRIAHQRRLARPVLREAAAAVSLAVLAWPAFAQEAAPKAEKSQLETVTITAERRVENIKDVPNSVSTISGEKLDVLNSSGQDIRFLSGRVPSLNIESSFGRAFPRFYIRGYGNTDFRLNASQPVSLIYDDVVQENPILKGFPAFDLRAVEVAAGPQGTLYGRNTPAGVVKFDSVKPSQKQEGYLSLSYGRFGTINAEGAANLPLTGDWAARISAQVQHRDDWVDNTSNQGPTRKTEGYDDRAIRAQVLYQPHKQFSALFNVHNRELDGSPRLFRGDIIKPGTNDLVDGFDPKKVSINGRNEQKLHATGGSARLQWSFNDVVLHSITAIETVQPFSRGDVDGGTPANTNIPFQSETSDALHDHRQVTQEFRMEYNPAGPLRYQAGLFYFNEKYEIESLNYATGSDKFVDGTATRQKNHAYAVFGSVNYDVTQDFKLRGGVRFTRDTKSLSTVALNNLPLNTTFGLAADTKDSKWNWDASALYALTKDTNVYTRVATGFRASAVLPASNFAPLSRTNPENTTSVEVGVKSDFWERRARLSADVFRYETKDLQLTEVGGAAGNSNSVKTARKVIGQGVEFNLELLPVDSLFITMGGSYNKATIRDNKLEVSGCNPSACTVLNPVGPNGGYLINGNQLPQAPKWVYNLTARYSIPTAAGNEFYIYTDWAYRSKVNFFLYESTEFTGKAMTEGGLRGGYIWNNGKYEAALFVRNITNQIRVTGAIDFNNRTGFINDPRTYGVQFKALF</sequence>
<keyword evidence="8" id="KW-0406">Ion transport</keyword>
<dbReference type="InterPro" id="IPR036942">
    <property type="entry name" value="Beta-barrel_TonB_sf"/>
</dbReference>
<evidence type="ECO:0000256" key="1">
    <source>
        <dbReference type="ARBA" id="ARBA00004571"/>
    </source>
</evidence>
<name>A0A0U3E710_9BURK</name>
<evidence type="ECO:0000313" key="16">
    <source>
        <dbReference type="Proteomes" id="UP000060699"/>
    </source>
</evidence>
<evidence type="ECO:0000256" key="9">
    <source>
        <dbReference type="ARBA" id="ARBA00023077"/>
    </source>
</evidence>
<comment type="similarity">
    <text evidence="12 14">Belongs to the TonB-dependent receptor family.</text>
</comment>
<protein>
    <submittedName>
        <fullName evidence="15">Putative TonB-dependent receptor</fullName>
    </submittedName>
</protein>